<keyword evidence="2" id="KW-0521">NADP</keyword>
<keyword evidence="3" id="KW-0560">Oxidoreductase</keyword>
<dbReference type="EMBL" id="KZ819605">
    <property type="protein sequence ID" value="PWN32711.1"/>
    <property type="molecule type" value="Genomic_DNA"/>
</dbReference>
<dbReference type="GeneID" id="37021742"/>
<evidence type="ECO:0000256" key="2">
    <source>
        <dbReference type="ARBA" id="ARBA00022857"/>
    </source>
</evidence>
<name>A0A316V8A5_9BASI</name>
<dbReference type="InterPro" id="IPR020904">
    <property type="entry name" value="Sc_DH/Rdtase_CS"/>
</dbReference>
<dbReference type="InParanoid" id="A0A316V8A5"/>
<reference evidence="6 7" key="1">
    <citation type="journal article" date="2018" name="Mol. Biol. Evol.">
        <title>Broad Genomic Sampling Reveals a Smut Pathogenic Ancestry of the Fungal Clade Ustilaginomycotina.</title>
        <authorList>
            <person name="Kijpornyongpan T."/>
            <person name="Mondo S.J."/>
            <person name="Barry K."/>
            <person name="Sandor L."/>
            <person name="Lee J."/>
            <person name="Lipzen A."/>
            <person name="Pangilinan J."/>
            <person name="LaButti K."/>
            <person name="Hainaut M."/>
            <person name="Henrissat B."/>
            <person name="Grigoriev I.V."/>
            <person name="Spatafora J.W."/>
            <person name="Aime M.C."/>
        </authorList>
    </citation>
    <scope>NUCLEOTIDE SEQUENCE [LARGE SCALE GENOMIC DNA]</scope>
    <source>
        <strain evidence="6 7">MCA 3882</strain>
    </source>
</reference>
<sequence length="286" mass="30010">MTTRCHSENLFSVKGKIALVTGGGSGIGLMAAKGLAANGAKVYIVGRRKQLLEKVAEENKGKFSGSLHPIEGDVSSKESLANVAKSVSEGYLDVLVNNAGIEGPVTLLGPKVGEMTADELSKAHLDSESYESWSKLFQINTSAVFFATMSFLPLLGKSKSANIINITSISGHVKWSQDHYAYNASKAAANALTSMLAHELNYRSHLNIRANAIGPGLYASEMTADMLEKAKSDTSAPAPGTGNPAGRTGTDEEMASAILFLATNNFVTGQILYLDGGFVTAVPGGH</sequence>
<evidence type="ECO:0000256" key="1">
    <source>
        <dbReference type="ARBA" id="ARBA00006484"/>
    </source>
</evidence>
<evidence type="ECO:0000256" key="5">
    <source>
        <dbReference type="SAM" id="MobiDB-lite"/>
    </source>
</evidence>
<dbReference type="PANTHER" id="PTHR43618">
    <property type="entry name" value="7-ALPHA-HYDROXYSTEROID DEHYDROGENASE"/>
    <property type="match status" value="1"/>
</dbReference>
<dbReference type="SUPFAM" id="SSF51735">
    <property type="entry name" value="NAD(P)-binding Rossmann-fold domains"/>
    <property type="match status" value="1"/>
</dbReference>
<keyword evidence="7" id="KW-1185">Reference proteome</keyword>
<dbReference type="FunFam" id="3.40.50.720:FF:000084">
    <property type="entry name" value="Short-chain dehydrogenase reductase"/>
    <property type="match status" value="1"/>
</dbReference>
<dbReference type="InterPro" id="IPR036291">
    <property type="entry name" value="NAD(P)-bd_dom_sf"/>
</dbReference>
<accession>A0A316V8A5</accession>
<dbReference type="PROSITE" id="PS00061">
    <property type="entry name" value="ADH_SHORT"/>
    <property type="match status" value="1"/>
</dbReference>
<dbReference type="Gene3D" id="3.40.50.720">
    <property type="entry name" value="NAD(P)-binding Rossmann-like Domain"/>
    <property type="match status" value="1"/>
</dbReference>
<organism evidence="6 7">
    <name type="scientific">Meira miltonrushii</name>
    <dbReference type="NCBI Taxonomy" id="1280837"/>
    <lineage>
        <taxon>Eukaryota</taxon>
        <taxon>Fungi</taxon>
        <taxon>Dikarya</taxon>
        <taxon>Basidiomycota</taxon>
        <taxon>Ustilaginomycotina</taxon>
        <taxon>Exobasidiomycetes</taxon>
        <taxon>Exobasidiales</taxon>
        <taxon>Brachybasidiaceae</taxon>
        <taxon>Meira</taxon>
    </lineage>
</organism>
<evidence type="ECO:0000256" key="4">
    <source>
        <dbReference type="RuleBase" id="RU000363"/>
    </source>
</evidence>
<evidence type="ECO:0000313" key="6">
    <source>
        <dbReference type="EMBL" id="PWN32711.1"/>
    </source>
</evidence>
<comment type="similarity">
    <text evidence="1 4">Belongs to the short-chain dehydrogenases/reductases (SDR) family.</text>
</comment>
<protein>
    <submittedName>
        <fullName evidence="6">NAD(P)-binding protein</fullName>
    </submittedName>
</protein>
<dbReference type="GO" id="GO:0016491">
    <property type="term" value="F:oxidoreductase activity"/>
    <property type="evidence" value="ECO:0007669"/>
    <property type="project" value="UniProtKB-KW"/>
</dbReference>
<dbReference type="AlphaFoldDB" id="A0A316V8A5"/>
<dbReference type="STRING" id="1280837.A0A316V8A5"/>
<dbReference type="CDD" id="cd05233">
    <property type="entry name" value="SDR_c"/>
    <property type="match status" value="1"/>
</dbReference>
<dbReference type="PRINTS" id="PR00081">
    <property type="entry name" value="GDHRDH"/>
</dbReference>
<evidence type="ECO:0000313" key="7">
    <source>
        <dbReference type="Proteomes" id="UP000245771"/>
    </source>
</evidence>
<dbReference type="PANTHER" id="PTHR43618:SF4">
    <property type="entry name" value="SHORT CHAIN DEHYDROGENASE_REDUCTASE FAMILY (AFU_ORTHOLOGUE AFUA_7G04540)"/>
    <property type="match status" value="1"/>
</dbReference>
<feature type="region of interest" description="Disordered" evidence="5">
    <location>
        <begin position="229"/>
        <end position="249"/>
    </location>
</feature>
<dbReference type="InterPro" id="IPR002347">
    <property type="entry name" value="SDR_fam"/>
</dbReference>
<proteinExistence type="inferred from homology"/>
<dbReference type="PRINTS" id="PR00080">
    <property type="entry name" value="SDRFAMILY"/>
</dbReference>
<gene>
    <name evidence="6" type="ORF">FA14DRAFT_165508</name>
</gene>
<dbReference type="RefSeq" id="XP_025353013.1">
    <property type="nucleotide sequence ID" value="XM_025499961.1"/>
</dbReference>
<dbReference type="Pfam" id="PF00106">
    <property type="entry name" value="adh_short"/>
    <property type="match status" value="1"/>
</dbReference>
<dbReference type="OrthoDB" id="3819888at2759"/>
<dbReference type="InterPro" id="IPR052178">
    <property type="entry name" value="Sec_Metab_Biosynth_SDR"/>
</dbReference>
<evidence type="ECO:0000256" key="3">
    <source>
        <dbReference type="ARBA" id="ARBA00023002"/>
    </source>
</evidence>
<dbReference type="Proteomes" id="UP000245771">
    <property type="component" value="Unassembled WGS sequence"/>
</dbReference>